<dbReference type="EMBL" id="KE148146">
    <property type="protein sequence ID" value="EPE09850.1"/>
    <property type="molecule type" value="Genomic_DNA"/>
</dbReference>
<evidence type="ECO:0000313" key="3">
    <source>
        <dbReference type="Proteomes" id="UP000016923"/>
    </source>
</evidence>
<keyword evidence="3" id="KW-1185">Reference proteome</keyword>
<dbReference type="PANTHER" id="PTHR34846:SF11">
    <property type="entry name" value="4-CARBOXYMUCONOLACTONE DECARBOXYLASE FAMILY PROTEIN (AFU_ORTHOLOGUE AFUA_6G11590)"/>
    <property type="match status" value="1"/>
</dbReference>
<dbReference type="Proteomes" id="UP000016923">
    <property type="component" value="Unassembled WGS sequence"/>
</dbReference>
<dbReference type="InterPro" id="IPR029032">
    <property type="entry name" value="AhpD-like"/>
</dbReference>
<feature type="domain" description="Carboxymuconolactone decarboxylase-like" evidence="1">
    <location>
        <begin position="44"/>
        <end position="103"/>
    </location>
</feature>
<gene>
    <name evidence="2" type="ORF">F503_04945</name>
</gene>
<dbReference type="VEuPathDB" id="FungiDB:F503_04945"/>
<organism evidence="2 3">
    <name type="scientific">Ophiostoma piceae (strain UAMH 11346)</name>
    <name type="common">Sap stain fungus</name>
    <dbReference type="NCBI Taxonomy" id="1262450"/>
    <lineage>
        <taxon>Eukaryota</taxon>
        <taxon>Fungi</taxon>
        <taxon>Dikarya</taxon>
        <taxon>Ascomycota</taxon>
        <taxon>Pezizomycotina</taxon>
        <taxon>Sordariomycetes</taxon>
        <taxon>Sordariomycetidae</taxon>
        <taxon>Ophiostomatales</taxon>
        <taxon>Ophiostomataceae</taxon>
        <taxon>Ophiostoma</taxon>
    </lineage>
</organism>
<evidence type="ECO:0000259" key="1">
    <source>
        <dbReference type="Pfam" id="PF02627"/>
    </source>
</evidence>
<dbReference type="HOGENOM" id="CLU_082760_2_0_1"/>
<dbReference type="OMA" id="RVAVCNK"/>
<dbReference type="STRING" id="1262450.S3D8Q6"/>
<proteinExistence type="predicted"/>
<dbReference type="SUPFAM" id="SSF69118">
    <property type="entry name" value="AhpD-like"/>
    <property type="match status" value="1"/>
</dbReference>
<dbReference type="PANTHER" id="PTHR34846">
    <property type="entry name" value="4-CARBOXYMUCONOLACTONE DECARBOXYLASE FAMILY PROTEIN (AFU_ORTHOLOGUE AFUA_6G11590)"/>
    <property type="match status" value="1"/>
</dbReference>
<dbReference type="InterPro" id="IPR003779">
    <property type="entry name" value="CMD-like"/>
</dbReference>
<dbReference type="AlphaFoldDB" id="S3D8Q6"/>
<dbReference type="Gene3D" id="1.20.1290.10">
    <property type="entry name" value="AhpD-like"/>
    <property type="match status" value="1"/>
</dbReference>
<dbReference type="GO" id="GO:0051920">
    <property type="term" value="F:peroxiredoxin activity"/>
    <property type="evidence" value="ECO:0007669"/>
    <property type="project" value="InterPro"/>
</dbReference>
<dbReference type="OrthoDB" id="9998495at2759"/>
<accession>S3D8Q6</accession>
<name>S3D8Q6_OPHP1</name>
<protein>
    <submittedName>
        <fullName evidence="2">4-carboxymuconolactone decarboxylase family protein</fullName>
    </submittedName>
</protein>
<sequence>MRLPYTSNPPLFEDPAEAAVVDRIAARRAPRPLQPLDLALLHAPPVADGWNAFLGAVRTKTPNISADLRELAVSRVAVVNRAWYEWGHHAPLAAKEGVSEAGLEVVKQPEAFLLATVPAAETGLTPTQWAVLVYTDEMTRNVEVADATFEHLRTLFDERQIVELTAVIACYNCVSRFLVALDETAQGQMQGIECTG</sequence>
<evidence type="ECO:0000313" key="2">
    <source>
        <dbReference type="EMBL" id="EPE09850.1"/>
    </source>
</evidence>
<reference evidence="2 3" key="1">
    <citation type="journal article" date="2013" name="BMC Genomics">
        <title>The genome and transcriptome of the pine saprophyte Ophiostoma piceae, and a comparison with the bark beetle-associated pine pathogen Grosmannia clavigera.</title>
        <authorList>
            <person name="Haridas S."/>
            <person name="Wang Y."/>
            <person name="Lim L."/>
            <person name="Massoumi Alamouti S."/>
            <person name="Jackman S."/>
            <person name="Docking R."/>
            <person name="Robertson G."/>
            <person name="Birol I."/>
            <person name="Bohlmann J."/>
            <person name="Breuil C."/>
        </authorList>
    </citation>
    <scope>NUCLEOTIDE SEQUENCE [LARGE SCALE GENOMIC DNA]</scope>
    <source>
        <strain evidence="2 3">UAMH 11346</strain>
    </source>
</reference>
<dbReference type="eggNOG" id="ENOG502RZ3K">
    <property type="taxonomic scope" value="Eukaryota"/>
</dbReference>
<dbReference type="Pfam" id="PF02627">
    <property type="entry name" value="CMD"/>
    <property type="match status" value="1"/>
</dbReference>